<evidence type="ECO:0000256" key="1">
    <source>
        <dbReference type="ARBA" id="ARBA00005361"/>
    </source>
</evidence>
<dbReference type="GO" id="GO:0007018">
    <property type="term" value="P:microtubule-based movement"/>
    <property type="evidence" value="ECO:0007669"/>
    <property type="project" value="TreeGrafter"/>
</dbReference>
<dbReference type="PANTHER" id="PTHR21255:SF67">
    <property type="entry name" value="TCTEX1 DOMAIN-CONTAINING PROTEIN 2"/>
    <property type="match status" value="1"/>
</dbReference>
<dbReference type="AlphaFoldDB" id="A0A7R9VVV9"/>
<dbReference type="FunFam" id="3.30.1140.40:FF:000003">
    <property type="entry name" value="tctex1 domain-containing protein 2"/>
    <property type="match status" value="1"/>
</dbReference>
<reference evidence="2" key="1">
    <citation type="submission" date="2021-01" db="EMBL/GenBank/DDBJ databases">
        <authorList>
            <person name="Corre E."/>
            <person name="Pelletier E."/>
            <person name="Niang G."/>
            <person name="Scheremetjew M."/>
            <person name="Finn R."/>
            <person name="Kale V."/>
            <person name="Holt S."/>
            <person name="Cochrane G."/>
            <person name="Meng A."/>
            <person name="Brown T."/>
            <person name="Cohen L."/>
        </authorList>
    </citation>
    <scope>NUCLEOTIDE SEQUENCE</scope>
    <source>
        <strain evidence="2">CCMP219</strain>
    </source>
</reference>
<dbReference type="CDD" id="cd21459">
    <property type="entry name" value="DLC-like_TCTEX1D2"/>
    <property type="match status" value="1"/>
</dbReference>
<proteinExistence type="inferred from homology"/>
<accession>A0A7R9VVV9</accession>
<gene>
    <name evidence="2" type="ORF">CEUR00632_LOCUS18954</name>
</gene>
<dbReference type="GO" id="GO:0005737">
    <property type="term" value="C:cytoplasm"/>
    <property type="evidence" value="ECO:0007669"/>
    <property type="project" value="TreeGrafter"/>
</dbReference>
<dbReference type="PANTHER" id="PTHR21255">
    <property type="entry name" value="T-COMPLEX-ASSOCIATED-TESTIS-EXPRESSED 1/ DYNEIN LIGHT CHAIN"/>
    <property type="match status" value="1"/>
</dbReference>
<organism evidence="2">
    <name type="scientific">Chlamydomonas euryale</name>
    <dbReference type="NCBI Taxonomy" id="1486919"/>
    <lineage>
        <taxon>Eukaryota</taxon>
        <taxon>Viridiplantae</taxon>
        <taxon>Chlorophyta</taxon>
        <taxon>core chlorophytes</taxon>
        <taxon>Chlorophyceae</taxon>
        <taxon>CS clade</taxon>
        <taxon>Chlamydomonadales</taxon>
        <taxon>Chlamydomonadaceae</taxon>
        <taxon>Chlamydomonas</taxon>
    </lineage>
</organism>
<sequence length="125" mass="14114">MDGESGAKASDFVTEPAFHKKLKVSRVKELIAGVLKERLTGAVYHADNTSAWAREIADEIKAKLKEEDWPRYKYAVQVFIGEQRGEGVRLGCRGFWDSKTDNYAHDTFQNESLFCVAAAFGVYLY</sequence>
<dbReference type="Gene3D" id="3.30.1140.40">
    <property type="entry name" value="Tctex-1"/>
    <property type="match status" value="1"/>
</dbReference>
<name>A0A7R9VVV9_9CHLO</name>
<comment type="similarity">
    <text evidence="1">Belongs to the dynein light chain Tctex-type family.</text>
</comment>
<evidence type="ECO:0008006" key="3">
    <source>
        <dbReference type="Google" id="ProtNLM"/>
    </source>
</evidence>
<evidence type="ECO:0000313" key="2">
    <source>
        <dbReference type="EMBL" id="CAD8307100.1"/>
    </source>
</evidence>
<dbReference type="EMBL" id="HBEC01040792">
    <property type="protein sequence ID" value="CAD8307100.1"/>
    <property type="molecule type" value="Transcribed_RNA"/>
</dbReference>
<dbReference type="InterPro" id="IPR005334">
    <property type="entry name" value="Tctex-1-like"/>
</dbReference>
<protein>
    <recommendedName>
        <fullName evidence="3">Dynein light chain</fullName>
    </recommendedName>
</protein>
<dbReference type="GO" id="GO:0005868">
    <property type="term" value="C:cytoplasmic dynein complex"/>
    <property type="evidence" value="ECO:0007669"/>
    <property type="project" value="TreeGrafter"/>
</dbReference>
<dbReference type="Pfam" id="PF03645">
    <property type="entry name" value="Tctex-1"/>
    <property type="match status" value="1"/>
</dbReference>
<dbReference type="InterPro" id="IPR038586">
    <property type="entry name" value="Tctex-1-like_sf"/>
</dbReference>
<dbReference type="GO" id="GO:0045505">
    <property type="term" value="F:dynein intermediate chain binding"/>
    <property type="evidence" value="ECO:0007669"/>
    <property type="project" value="TreeGrafter"/>
</dbReference>